<dbReference type="PANTHER" id="PTHR33490:SF7">
    <property type="entry name" value="BLR2979 PROTEIN"/>
    <property type="match status" value="1"/>
</dbReference>
<dbReference type="EMBL" id="JAHOPB010000001">
    <property type="protein sequence ID" value="MBU8873916.1"/>
    <property type="molecule type" value="Genomic_DNA"/>
</dbReference>
<dbReference type="InterPro" id="IPR002931">
    <property type="entry name" value="Transglutaminase-like"/>
</dbReference>
<reference evidence="2 3" key="1">
    <citation type="submission" date="2021-06" db="EMBL/GenBank/DDBJ databases">
        <authorList>
            <person name="Lee D.H."/>
        </authorList>
    </citation>
    <scope>NUCLEOTIDE SEQUENCE [LARGE SCALE GENOMIC DNA]</scope>
    <source>
        <strain evidence="2 3">MMS21-HV4-11</strain>
    </source>
</reference>
<evidence type="ECO:0000313" key="3">
    <source>
        <dbReference type="Proteomes" id="UP000727907"/>
    </source>
</evidence>
<dbReference type="PANTHER" id="PTHR33490">
    <property type="entry name" value="BLR5614 PROTEIN-RELATED"/>
    <property type="match status" value="1"/>
</dbReference>
<dbReference type="RefSeq" id="WP_216958537.1">
    <property type="nucleotide sequence ID" value="NZ_JAHOPB010000001.1"/>
</dbReference>
<dbReference type="Pfam" id="PF01841">
    <property type="entry name" value="Transglut_core"/>
    <property type="match status" value="1"/>
</dbReference>
<proteinExistence type="predicted"/>
<dbReference type="SMART" id="SM00460">
    <property type="entry name" value="TGc"/>
    <property type="match status" value="1"/>
</dbReference>
<keyword evidence="3" id="KW-1185">Reference proteome</keyword>
<dbReference type="Proteomes" id="UP000727907">
    <property type="component" value="Unassembled WGS sequence"/>
</dbReference>
<sequence length="292" mass="31576">MHYLLSHRTTYTYASTVDSAHHIAHLRARDFPGQKVSAIGIVTSPLPALAVQHVDHFGNLIDIYRIDKPHTRFDIEVRAEVDVSFPEPPPAASTPAWEDIRESLFGDGFPVPVEASEFIHDSPLVPSVEALRDYGAQSFTAGRPILEAARELTSRIKADFEYHPGATDISTPLGDVFAGKAGVCQDFAHVQIAALRAHGLAAGYVSGYIRTIHSREEIALRGADASHAWVAVWCGEAAGWVHLDPTNDLIAHEDHVAVAWGRDFSDVSPLRGVILGGDSHSYGVAVTLVPTG</sequence>
<gene>
    <name evidence="2" type="ORF">KQ910_09080</name>
</gene>
<dbReference type="InterPro" id="IPR013589">
    <property type="entry name" value="Bac_transglu_N"/>
</dbReference>
<evidence type="ECO:0000259" key="1">
    <source>
        <dbReference type="SMART" id="SM00460"/>
    </source>
</evidence>
<accession>A0ABS6IH38</accession>
<organism evidence="2 3">
    <name type="scientific">Reyranella humidisoli</name>
    <dbReference type="NCBI Taxonomy" id="2849149"/>
    <lineage>
        <taxon>Bacteria</taxon>
        <taxon>Pseudomonadati</taxon>
        <taxon>Pseudomonadota</taxon>
        <taxon>Alphaproteobacteria</taxon>
        <taxon>Hyphomicrobiales</taxon>
        <taxon>Reyranellaceae</taxon>
        <taxon>Reyranella</taxon>
    </lineage>
</organism>
<comment type="caution">
    <text evidence="2">The sequence shown here is derived from an EMBL/GenBank/DDBJ whole genome shotgun (WGS) entry which is preliminary data.</text>
</comment>
<name>A0ABS6IH38_9HYPH</name>
<protein>
    <submittedName>
        <fullName evidence="2">Transglutaminase family protein</fullName>
    </submittedName>
</protein>
<dbReference type="Pfam" id="PF08379">
    <property type="entry name" value="Bact_transglu_N"/>
    <property type="match status" value="1"/>
</dbReference>
<evidence type="ECO:0000313" key="2">
    <source>
        <dbReference type="EMBL" id="MBU8873916.1"/>
    </source>
</evidence>
<feature type="domain" description="Transglutaminase-like" evidence="1">
    <location>
        <begin position="176"/>
        <end position="247"/>
    </location>
</feature>